<dbReference type="InterPro" id="IPR017853">
    <property type="entry name" value="GH"/>
</dbReference>
<evidence type="ECO:0000256" key="4">
    <source>
        <dbReference type="RuleBase" id="RU361161"/>
    </source>
</evidence>
<evidence type="ECO:0000313" key="7">
    <source>
        <dbReference type="EMBL" id="MBO8471032.1"/>
    </source>
</evidence>
<evidence type="ECO:0000256" key="3">
    <source>
        <dbReference type="ARBA" id="ARBA00023277"/>
    </source>
</evidence>
<evidence type="ECO:0000256" key="5">
    <source>
        <dbReference type="SAM" id="SignalP"/>
    </source>
</evidence>
<reference evidence="7" key="2">
    <citation type="journal article" date="2021" name="PeerJ">
        <title>Extensive microbial diversity within the chicken gut microbiome revealed by metagenomics and culture.</title>
        <authorList>
            <person name="Gilroy R."/>
            <person name="Ravi A."/>
            <person name="Getino M."/>
            <person name="Pursley I."/>
            <person name="Horton D.L."/>
            <person name="Alikhan N.F."/>
            <person name="Baker D."/>
            <person name="Gharbi K."/>
            <person name="Hall N."/>
            <person name="Watson M."/>
            <person name="Adriaenssens E.M."/>
            <person name="Foster-Nyarko E."/>
            <person name="Jarju S."/>
            <person name="Secka A."/>
            <person name="Antonio M."/>
            <person name="Oren A."/>
            <person name="Chaudhuri R.R."/>
            <person name="La Ragione R."/>
            <person name="Hildebrand F."/>
            <person name="Pallen M.J."/>
        </authorList>
    </citation>
    <scope>NUCLEOTIDE SEQUENCE</scope>
    <source>
        <strain evidence="7">B2-22910</strain>
    </source>
</reference>
<dbReference type="InterPro" id="IPR001764">
    <property type="entry name" value="Glyco_hydro_3_N"/>
</dbReference>
<sequence length="740" mass="81643">MKFMHIVAGFVLAAVPLAAQTPAYLDETRPLEDRIEDALGRMTLEEKIAVIHAQSKFSSPGVARLGIPEIWTTDGPHGIRPEVLWDEWDQAGWTNDSCVAFPALTCLAATWDREMASLYGKCLGEEARYRKKDMVLGPGVNIYRTPLNGRNFEYMGEDPYLSGQMVVPYIKGVQSNGVATCVKHFALNNHETNRHNTNVIVDDRTLYEIYLPAFKAAVQEGGTWAIMGSYNLYKDQHCCHNEYTLNDILRGEWGYDGVVVSDWGGTHDTDQAIHNGLDMEFGSWTDGLKGGSSNAYDNYYLAYPYLEKIRSREVGTEELDNKVRNVLRLMYRTVLDRNRPLGSMCSEAHYAAARKIGGEGIVLLKNEGGLLPMDMDNAGKILVVGENAIKMMTVGGGSSSLKVQREISPLDGIRERAGRNVEVVYERGYVGDVTGEYNGVTTGQDLSESRSAEQLIADAVAQAKDADYVVFVGGLNKSAHQDCEDSDRYGLGLPYGQDKVIEALAEANSNLIVVNVSGNAVAMPWVDKVPAVLQAWFIGSEAGHAIADVLSGDVNPSGKLPFTFPARIEDVPAHIFGEYVGVASRDTVDVEYKDGIYVGYRWTDMQKKTRPLFAFGHGLSYTSFEYGEPELDSTEMTIDSTVTVRVKVTNTGDRAGRETVQMYVGDRKSSLSRPVKELKGFEKVTLAPGESATVSFTVDRDDLSFFDPDRHEWVAEPGKFDIYIAAAADDVRGKVTFELK</sequence>
<dbReference type="InterPro" id="IPR013783">
    <property type="entry name" value="Ig-like_fold"/>
</dbReference>
<dbReference type="EMBL" id="JADIMB010000063">
    <property type="protein sequence ID" value="MBO8471032.1"/>
    <property type="molecule type" value="Genomic_DNA"/>
</dbReference>
<keyword evidence="5" id="KW-0732">Signal</keyword>
<keyword evidence="2 4" id="KW-0378">Hydrolase</keyword>
<evidence type="ECO:0000259" key="6">
    <source>
        <dbReference type="SMART" id="SM01217"/>
    </source>
</evidence>
<feature type="domain" description="Fibronectin type III-like" evidence="6">
    <location>
        <begin position="658"/>
        <end position="728"/>
    </location>
</feature>
<dbReference type="InterPro" id="IPR036962">
    <property type="entry name" value="Glyco_hydro_3_N_sf"/>
</dbReference>
<name>A0A9D9NEV2_9BACT</name>
<dbReference type="SUPFAM" id="SSF52279">
    <property type="entry name" value="Beta-D-glucan exohydrolase, C-terminal domain"/>
    <property type="match status" value="1"/>
</dbReference>
<keyword evidence="3" id="KW-0119">Carbohydrate metabolism</keyword>
<dbReference type="PRINTS" id="PR00133">
    <property type="entry name" value="GLHYDRLASE3"/>
</dbReference>
<dbReference type="SMART" id="SM01217">
    <property type="entry name" value="Fn3_like"/>
    <property type="match status" value="1"/>
</dbReference>
<dbReference type="Gene3D" id="3.20.20.300">
    <property type="entry name" value="Glycoside hydrolase, family 3, N-terminal domain"/>
    <property type="match status" value="1"/>
</dbReference>
<gene>
    <name evidence="7" type="ORF">IAB82_04465</name>
</gene>
<dbReference type="Pfam" id="PF14310">
    <property type="entry name" value="Fn3-like"/>
    <property type="match status" value="1"/>
</dbReference>
<evidence type="ECO:0000256" key="2">
    <source>
        <dbReference type="ARBA" id="ARBA00022801"/>
    </source>
</evidence>
<dbReference type="Gene3D" id="3.40.50.1700">
    <property type="entry name" value="Glycoside hydrolase family 3 C-terminal domain"/>
    <property type="match status" value="1"/>
</dbReference>
<dbReference type="FunFam" id="2.60.40.10:FF:000495">
    <property type="entry name" value="Periplasmic beta-glucosidase"/>
    <property type="match status" value="1"/>
</dbReference>
<dbReference type="InterPro" id="IPR019800">
    <property type="entry name" value="Glyco_hydro_3_AS"/>
</dbReference>
<dbReference type="InterPro" id="IPR002772">
    <property type="entry name" value="Glyco_hydro_3_C"/>
</dbReference>
<dbReference type="InterPro" id="IPR026891">
    <property type="entry name" value="Fn3-like"/>
</dbReference>
<dbReference type="InterPro" id="IPR036881">
    <property type="entry name" value="Glyco_hydro_3_C_sf"/>
</dbReference>
<feature type="signal peptide" evidence="5">
    <location>
        <begin position="1"/>
        <end position="19"/>
    </location>
</feature>
<dbReference type="PANTHER" id="PTHR42715:SF10">
    <property type="entry name" value="BETA-GLUCOSIDASE"/>
    <property type="match status" value="1"/>
</dbReference>
<comment type="similarity">
    <text evidence="1 4">Belongs to the glycosyl hydrolase 3 family.</text>
</comment>
<feature type="chain" id="PRO_5038651891" evidence="5">
    <location>
        <begin position="20"/>
        <end position="740"/>
    </location>
</feature>
<dbReference type="Pfam" id="PF01915">
    <property type="entry name" value="Glyco_hydro_3_C"/>
    <property type="match status" value="1"/>
</dbReference>
<accession>A0A9D9NEV2</accession>
<evidence type="ECO:0000313" key="8">
    <source>
        <dbReference type="Proteomes" id="UP000823603"/>
    </source>
</evidence>
<dbReference type="InterPro" id="IPR050288">
    <property type="entry name" value="Cellulose_deg_GH3"/>
</dbReference>
<keyword evidence="4" id="KW-0326">Glycosidase</keyword>
<reference evidence="7" key="1">
    <citation type="submission" date="2020-10" db="EMBL/GenBank/DDBJ databases">
        <authorList>
            <person name="Gilroy R."/>
        </authorList>
    </citation>
    <scope>NUCLEOTIDE SEQUENCE</scope>
    <source>
        <strain evidence="7">B2-22910</strain>
    </source>
</reference>
<organism evidence="7 8">
    <name type="scientific">Candidatus Cryptobacteroides faecavium</name>
    <dbReference type="NCBI Taxonomy" id="2840762"/>
    <lineage>
        <taxon>Bacteria</taxon>
        <taxon>Pseudomonadati</taxon>
        <taxon>Bacteroidota</taxon>
        <taxon>Bacteroidia</taxon>
        <taxon>Bacteroidales</taxon>
        <taxon>Candidatus Cryptobacteroides</taxon>
    </lineage>
</organism>
<dbReference type="GO" id="GO:0005975">
    <property type="term" value="P:carbohydrate metabolic process"/>
    <property type="evidence" value="ECO:0007669"/>
    <property type="project" value="InterPro"/>
</dbReference>
<dbReference type="Gene3D" id="2.60.40.10">
    <property type="entry name" value="Immunoglobulins"/>
    <property type="match status" value="1"/>
</dbReference>
<dbReference type="SUPFAM" id="SSF51445">
    <property type="entry name" value="(Trans)glycosidases"/>
    <property type="match status" value="1"/>
</dbReference>
<dbReference type="AlphaFoldDB" id="A0A9D9NEV2"/>
<evidence type="ECO:0000256" key="1">
    <source>
        <dbReference type="ARBA" id="ARBA00005336"/>
    </source>
</evidence>
<dbReference type="GO" id="GO:0008422">
    <property type="term" value="F:beta-glucosidase activity"/>
    <property type="evidence" value="ECO:0007669"/>
    <property type="project" value="UniProtKB-ARBA"/>
</dbReference>
<dbReference type="Pfam" id="PF00933">
    <property type="entry name" value="Glyco_hydro_3"/>
    <property type="match status" value="1"/>
</dbReference>
<dbReference type="PROSITE" id="PS00775">
    <property type="entry name" value="GLYCOSYL_HYDROL_F3"/>
    <property type="match status" value="1"/>
</dbReference>
<proteinExistence type="inferred from homology"/>
<comment type="caution">
    <text evidence="7">The sequence shown here is derived from an EMBL/GenBank/DDBJ whole genome shotgun (WGS) entry which is preliminary data.</text>
</comment>
<dbReference type="PANTHER" id="PTHR42715">
    <property type="entry name" value="BETA-GLUCOSIDASE"/>
    <property type="match status" value="1"/>
</dbReference>
<protein>
    <submittedName>
        <fullName evidence="7">Glycoside hydrolase family 3 C-terminal domain-containing protein</fullName>
    </submittedName>
</protein>
<dbReference type="Proteomes" id="UP000823603">
    <property type="component" value="Unassembled WGS sequence"/>
</dbReference>